<keyword evidence="2" id="KW-1185">Reference proteome</keyword>
<comment type="caution">
    <text evidence="1">The sequence shown here is derived from an EMBL/GenBank/DDBJ whole genome shotgun (WGS) entry which is preliminary data.</text>
</comment>
<evidence type="ECO:0000313" key="1">
    <source>
        <dbReference type="EMBL" id="KII68490.1"/>
    </source>
</evidence>
<dbReference type="Proteomes" id="UP000031668">
    <property type="component" value="Unassembled WGS sequence"/>
</dbReference>
<gene>
    <name evidence="1" type="ORF">RF11_06928</name>
</gene>
<dbReference type="AlphaFoldDB" id="A0A0C2MWE9"/>
<sequence>MLCISKSQFVGFFIGENFKIEHLQDVLPNYKYNPHPDHPNMIMRYSVESKNDVTEGDFTVDYGDHWYRGYRKFRRFNWIPNTDKYVFIDLNYGIYLESLDAMKYDVTYEYVSDYKISGNHILVIQAMEATKYKLYIIDVGRKIYRPASFPTRLMIHDIKLFQYANGNYYIVLVHQDSKTCLWTTTATTFHFVNKMCFHNTTSASLESNFYLNKWVEGLIYTNLPLNATHLKTHRTTDDGRYWEIVKFKHLSLENDEPVEFNFELHDPNSVPRHFGFSDFQYERYGDALQPYMTIDGGNS</sequence>
<name>A0A0C2MWE9_THEKT</name>
<protein>
    <submittedName>
        <fullName evidence="1">Uncharacterized protein</fullName>
    </submittedName>
</protein>
<dbReference type="EMBL" id="JWZT01002856">
    <property type="protein sequence ID" value="KII68490.1"/>
    <property type="molecule type" value="Genomic_DNA"/>
</dbReference>
<accession>A0A0C2MWE9</accession>
<reference evidence="1 2" key="1">
    <citation type="journal article" date="2014" name="Genome Biol. Evol.">
        <title>The genome of the myxosporean Thelohanellus kitauei shows adaptations to nutrient acquisition within its fish host.</title>
        <authorList>
            <person name="Yang Y."/>
            <person name="Xiong J."/>
            <person name="Zhou Z."/>
            <person name="Huo F."/>
            <person name="Miao W."/>
            <person name="Ran C."/>
            <person name="Liu Y."/>
            <person name="Zhang J."/>
            <person name="Feng J."/>
            <person name="Wang M."/>
            <person name="Wang M."/>
            <person name="Wang L."/>
            <person name="Yao B."/>
        </authorList>
    </citation>
    <scope>NUCLEOTIDE SEQUENCE [LARGE SCALE GENOMIC DNA]</scope>
    <source>
        <strain evidence="1">Wuqing</strain>
    </source>
</reference>
<organism evidence="1 2">
    <name type="scientific">Thelohanellus kitauei</name>
    <name type="common">Myxosporean</name>
    <dbReference type="NCBI Taxonomy" id="669202"/>
    <lineage>
        <taxon>Eukaryota</taxon>
        <taxon>Metazoa</taxon>
        <taxon>Cnidaria</taxon>
        <taxon>Myxozoa</taxon>
        <taxon>Myxosporea</taxon>
        <taxon>Bivalvulida</taxon>
        <taxon>Platysporina</taxon>
        <taxon>Myxobolidae</taxon>
        <taxon>Thelohanellus</taxon>
    </lineage>
</organism>
<proteinExistence type="predicted"/>
<evidence type="ECO:0000313" key="2">
    <source>
        <dbReference type="Proteomes" id="UP000031668"/>
    </source>
</evidence>